<keyword evidence="6" id="KW-1185">Reference proteome</keyword>
<sequence length="368" mass="40447">MAELEAPSGWRVIQLRELARITAGGDYDVETASPVETDRHPFPVYANAIERKAFHSYSSTSKHPAGALTITARGTLGFSQFRSKPFTAIGRLLVVWPNAQFDGRYLAEYLNSQVEFAVESTGVPQLTGPQAGSYEILIPENVREQEAIAEALSDADALIEGLERLIAKKRLIKQGAMQDLLTAKRRLPGFSGEWVTTQLSEHTTHGAGNSSLIKGTLQASGRTGNFPAFTASGPDLMLDFYEQNGDAIIVSAVGSRCGKSFRACGRWTAIANTHVVRCKPTLDPDFAFLFLNEEDFWVKGGTGQPFVLVRRTFEHAFKLPSLDEQRAIAEVFADIDAEIEALGTRLEKARQLKEGMMQNLLTGRIRLV</sequence>
<reference evidence="6" key="1">
    <citation type="journal article" date="2019" name="Int. J. Syst. Evol. Microbiol.">
        <title>The Global Catalogue of Microorganisms (GCM) 10K type strain sequencing project: providing services to taxonomists for standard genome sequencing and annotation.</title>
        <authorList>
            <consortium name="The Broad Institute Genomics Platform"/>
            <consortium name="The Broad Institute Genome Sequencing Center for Infectious Disease"/>
            <person name="Wu L."/>
            <person name="Ma J."/>
        </authorList>
    </citation>
    <scope>NUCLEOTIDE SEQUENCE [LARGE SCALE GENOMIC DNA]</scope>
    <source>
        <strain evidence="6">CGMCC 1.12478</strain>
    </source>
</reference>
<organism evidence="5 6">
    <name type="scientific">Marivita lacus</name>
    <dbReference type="NCBI Taxonomy" id="1323742"/>
    <lineage>
        <taxon>Bacteria</taxon>
        <taxon>Pseudomonadati</taxon>
        <taxon>Pseudomonadota</taxon>
        <taxon>Alphaproteobacteria</taxon>
        <taxon>Rhodobacterales</taxon>
        <taxon>Roseobacteraceae</taxon>
        <taxon>Marivita</taxon>
    </lineage>
</organism>
<protein>
    <recommendedName>
        <fullName evidence="4">Type I restriction modification DNA specificity domain-containing protein</fullName>
    </recommendedName>
</protein>
<dbReference type="PANTHER" id="PTHR30408">
    <property type="entry name" value="TYPE-1 RESTRICTION ENZYME ECOKI SPECIFICITY PROTEIN"/>
    <property type="match status" value="1"/>
</dbReference>
<feature type="domain" description="Type I restriction modification DNA specificity" evidence="4">
    <location>
        <begin position="239"/>
        <end position="341"/>
    </location>
</feature>
<keyword evidence="2" id="KW-0680">Restriction system</keyword>
<name>A0ABQ1KDW4_9RHOB</name>
<dbReference type="Pfam" id="PF01420">
    <property type="entry name" value="Methylase_S"/>
    <property type="match status" value="2"/>
</dbReference>
<dbReference type="InterPro" id="IPR000055">
    <property type="entry name" value="Restrct_endonuc_typeI_TRD"/>
</dbReference>
<evidence type="ECO:0000256" key="3">
    <source>
        <dbReference type="ARBA" id="ARBA00023125"/>
    </source>
</evidence>
<proteinExistence type="inferred from homology"/>
<accession>A0ABQ1KDW4</accession>
<dbReference type="SUPFAM" id="SSF116734">
    <property type="entry name" value="DNA methylase specificity domain"/>
    <property type="match status" value="2"/>
</dbReference>
<gene>
    <name evidence="5" type="ORF">GCM10011363_08040</name>
</gene>
<evidence type="ECO:0000313" key="6">
    <source>
        <dbReference type="Proteomes" id="UP000645462"/>
    </source>
</evidence>
<comment type="similarity">
    <text evidence="1">Belongs to the type-I restriction system S methylase family.</text>
</comment>
<dbReference type="PANTHER" id="PTHR30408:SF12">
    <property type="entry name" value="TYPE I RESTRICTION ENZYME MJAVIII SPECIFICITY SUBUNIT"/>
    <property type="match status" value="1"/>
</dbReference>
<comment type="caution">
    <text evidence="5">The sequence shown here is derived from an EMBL/GenBank/DDBJ whole genome shotgun (WGS) entry which is preliminary data.</text>
</comment>
<dbReference type="Gene3D" id="1.10.287.1120">
    <property type="entry name" value="Bipartite methylase S protein"/>
    <property type="match status" value="1"/>
</dbReference>
<dbReference type="Gene3D" id="3.90.220.20">
    <property type="entry name" value="DNA methylase specificity domains"/>
    <property type="match status" value="2"/>
</dbReference>
<dbReference type="InterPro" id="IPR052021">
    <property type="entry name" value="Type-I_RS_S_subunit"/>
</dbReference>
<evidence type="ECO:0000259" key="4">
    <source>
        <dbReference type="Pfam" id="PF01420"/>
    </source>
</evidence>
<evidence type="ECO:0000256" key="1">
    <source>
        <dbReference type="ARBA" id="ARBA00010923"/>
    </source>
</evidence>
<keyword evidence="3" id="KW-0238">DNA-binding</keyword>
<dbReference type="EMBL" id="BMFC01000001">
    <property type="protein sequence ID" value="GGB93804.1"/>
    <property type="molecule type" value="Genomic_DNA"/>
</dbReference>
<evidence type="ECO:0000313" key="5">
    <source>
        <dbReference type="EMBL" id="GGB93804.1"/>
    </source>
</evidence>
<dbReference type="InterPro" id="IPR044946">
    <property type="entry name" value="Restrct_endonuc_typeI_TRD_sf"/>
</dbReference>
<evidence type="ECO:0000256" key="2">
    <source>
        <dbReference type="ARBA" id="ARBA00022747"/>
    </source>
</evidence>
<dbReference type="Proteomes" id="UP000645462">
    <property type="component" value="Unassembled WGS sequence"/>
</dbReference>
<feature type="domain" description="Type I restriction modification DNA specificity" evidence="4">
    <location>
        <begin position="7"/>
        <end position="164"/>
    </location>
</feature>